<gene>
    <name evidence="1" type="ORF">SDC9_153558</name>
</gene>
<comment type="caution">
    <text evidence="1">The sequence shown here is derived from an EMBL/GenBank/DDBJ whole genome shotgun (WGS) entry which is preliminary data.</text>
</comment>
<dbReference type="AlphaFoldDB" id="A0A645EYH8"/>
<evidence type="ECO:0000313" key="1">
    <source>
        <dbReference type="EMBL" id="MPN06302.1"/>
    </source>
</evidence>
<sequence length="62" mass="6884">MLAESMLDLDTRGTRCLYKRGSLGRVSPVLMCNIYIHIIVGGCNDVNDISAEKKAKKKSTRL</sequence>
<reference evidence="1" key="1">
    <citation type="submission" date="2019-08" db="EMBL/GenBank/DDBJ databases">
        <authorList>
            <person name="Kucharzyk K."/>
            <person name="Murdoch R.W."/>
            <person name="Higgins S."/>
            <person name="Loffler F."/>
        </authorList>
    </citation>
    <scope>NUCLEOTIDE SEQUENCE</scope>
</reference>
<accession>A0A645EYH8</accession>
<name>A0A645EYH8_9ZZZZ</name>
<organism evidence="1">
    <name type="scientific">bioreactor metagenome</name>
    <dbReference type="NCBI Taxonomy" id="1076179"/>
    <lineage>
        <taxon>unclassified sequences</taxon>
        <taxon>metagenomes</taxon>
        <taxon>ecological metagenomes</taxon>
    </lineage>
</organism>
<dbReference type="EMBL" id="VSSQ01052208">
    <property type="protein sequence ID" value="MPN06302.1"/>
    <property type="molecule type" value="Genomic_DNA"/>
</dbReference>
<proteinExistence type="predicted"/>
<protein>
    <submittedName>
        <fullName evidence="1">Uncharacterized protein</fullName>
    </submittedName>
</protein>